<dbReference type="EMBL" id="JAJSON010000014">
    <property type="protein sequence ID" value="MCG9971031.1"/>
    <property type="molecule type" value="Genomic_DNA"/>
</dbReference>
<keyword evidence="3" id="KW-1185">Reference proteome</keyword>
<feature type="region of interest" description="Disordered" evidence="1">
    <location>
        <begin position="1"/>
        <end position="40"/>
    </location>
</feature>
<dbReference type="RefSeq" id="WP_240096925.1">
    <property type="nucleotide sequence ID" value="NZ_JAJSON010000014.1"/>
</dbReference>
<feature type="compositionally biased region" description="Polar residues" evidence="1">
    <location>
        <begin position="1"/>
        <end position="13"/>
    </location>
</feature>
<gene>
    <name evidence="2" type="ORF">LU635_05220</name>
</gene>
<dbReference type="Proteomes" id="UP001139344">
    <property type="component" value="Unassembled WGS sequence"/>
</dbReference>
<evidence type="ECO:0000313" key="2">
    <source>
        <dbReference type="EMBL" id="MCG9971031.1"/>
    </source>
</evidence>
<evidence type="ECO:0000256" key="1">
    <source>
        <dbReference type="SAM" id="MobiDB-lite"/>
    </source>
</evidence>
<reference evidence="2" key="1">
    <citation type="submission" date="2021-12" db="EMBL/GenBank/DDBJ databases">
        <title>Description of Gramella crocea sp. nov., a new bacterium isolated from activated sludge.</title>
        <authorList>
            <person name="Zhang X."/>
        </authorList>
    </citation>
    <scope>NUCLEOTIDE SEQUENCE</scope>
    <source>
        <strain evidence="2">YB25</strain>
    </source>
</reference>
<protein>
    <submittedName>
        <fullName evidence="2">Uncharacterized protein</fullName>
    </submittedName>
</protein>
<sequence>MGTTITVPKQTGKQSKENRESSQKEGDWQSGVFQDRGNRSDASKTIDWNIIDLASRIQLKLKYNQLNK</sequence>
<evidence type="ECO:0000313" key="3">
    <source>
        <dbReference type="Proteomes" id="UP001139344"/>
    </source>
</evidence>
<feature type="compositionally biased region" description="Basic and acidic residues" evidence="1">
    <location>
        <begin position="14"/>
        <end position="27"/>
    </location>
</feature>
<name>A0A9X1UVR0_9FLAO</name>
<comment type="caution">
    <text evidence="2">The sequence shown here is derived from an EMBL/GenBank/DDBJ whole genome shotgun (WGS) entry which is preliminary data.</text>
</comment>
<organism evidence="2 3">
    <name type="scientific">Christiangramia crocea</name>
    <dbReference type="NCBI Taxonomy" id="2904124"/>
    <lineage>
        <taxon>Bacteria</taxon>
        <taxon>Pseudomonadati</taxon>
        <taxon>Bacteroidota</taxon>
        <taxon>Flavobacteriia</taxon>
        <taxon>Flavobacteriales</taxon>
        <taxon>Flavobacteriaceae</taxon>
        <taxon>Christiangramia</taxon>
    </lineage>
</organism>
<proteinExistence type="predicted"/>
<accession>A0A9X1UVR0</accession>
<dbReference type="AlphaFoldDB" id="A0A9X1UVR0"/>